<dbReference type="PRINTS" id="PR00344">
    <property type="entry name" value="BCTRLSENSOR"/>
</dbReference>
<comment type="subcellular location">
    <subcellularLocation>
        <location evidence="4">Cell membrane</location>
        <topology evidence="4">Multi-pass membrane protein</topology>
    </subcellularLocation>
</comment>
<evidence type="ECO:0000256" key="18">
    <source>
        <dbReference type="ARBA" id="ARBA00023211"/>
    </source>
</evidence>
<dbReference type="EMBL" id="QPJY01000005">
    <property type="protein sequence ID" value="RCX30369.1"/>
    <property type="molecule type" value="Genomic_DNA"/>
</dbReference>
<dbReference type="InterPro" id="IPR050980">
    <property type="entry name" value="2C_sensor_his_kinase"/>
</dbReference>
<dbReference type="GO" id="GO:0000155">
    <property type="term" value="F:phosphorelay sensor kinase activity"/>
    <property type="evidence" value="ECO:0007669"/>
    <property type="project" value="InterPro"/>
</dbReference>
<evidence type="ECO:0000313" key="25">
    <source>
        <dbReference type="Proteomes" id="UP000252707"/>
    </source>
</evidence>
<dbReference type="Pfam" id="PF00672">
    <property type="entry name" value="HAMP"/>
    <property type="match status" value="1"/>
</dbReference>
<keyword evidence="11" id="KW-0378">Hydrolase</keyword>
<dbReference type="PROSITE" id="PS50885">
    <property type="entry name" value="HAMP"/>
    <property type="match status" value="1"/>
</dbReference>
<feature type="transmembrane region" description="Helical" evidence="21">
    <location>
        <begin position="179"/>
        <end position="202"/>
    </location>
</feature>
<organism evidence="24 25">
    <name type="scientific">Thioalbus denitrificans</name>
    <dbReference type="NCBI Taxonomy" id="547122"/>
    <lineage>
        <taxon>Bacteria</taxon>
        <taxon>Pseudomonadati</taxon>
        <taxon>Pseudomonadota</taxon>
        <taxon>Gammaproteobacteria</taxon>
        <taxon>Chromatiales</taxon>
        <taxon>Ectothiorhodospiraceae</taxon>
        <taxon>Thioalbus</taxon>
    </lineage>
</organism>
<evidence type="ECO:0000256" key="19">
    <source>
        <dbReference type="ARBA" id="ARBA00040454"/>
    </source>
</evidence>
<keyword evidence="14" id="KW-0904">Protein phosphatase</keyword>
<dbReference type="PROSITE" id="PS50109">
    <property type="entry name" value="HIS_KIN"/>
    <property type="match status" value="1"/>
</dbReference>
<keyword evidence="6" id="KW-1003">Cell membrane</keyword>
<accession>A0A369C8Z9</accession>
<keyword evidence="10 24" id="KW-0418">Kinase</keyword>
<keyword evidence="7" id="KW-0597">Phosphoprotein</keyword>
<dbReference type="AlphaFoldDB" id="A0A369C8Z9"/>
<evidence type="ECO:0000256" key="2">
    <source>
        <dbReference type="ARBA" id="ARBA00001936"/>
    </source>
</evidence>
<reference evidence="24 25" key="1">
    <citation type="submission" date="2018-07" db="EMBL/GenBank/DDBJ databases">
        <title>Genomic Encyclopedia of Type Strains, Phase IV (KMG-IV): sequencing the most valuable type-strain genomes for metagenomic binning, comparative biology and taxonomic classification.</title>
        <authorList>
            <person name="Goeker M."/>
        </authorList>
    </citation>
    <scope>NUCLEOTIDE SEQUENCE [LARGE SCALE GENOMIC DNA]</scope>
    <source>
        <strain evidence="24 25">DSM 26407</strain>
    </source>
</reference>
<dbReference type="InterPro" id="IPR003594">
    <property type="entry name" value="HATPase_dom"/>
</dbReference>
<dbReference type="Pfam" id="PF02518">
    <property type="entry name" value="HATPase_c"/>
    <property type="match status" value="1"/>
</dbReference>
<gene>
    <name evidence="24" type="ORF">DFQ59_105203</name>
</gene>
<dbReference type="GO" id="GO:0005524">
    <property type="term" value="F:ATP binding"/>
    <property type="evidence" value="ECO:0007669"/>
    <property type="project" value="UniProtKB-KW"/>
</dbReference>
<evidence type="ECO:0000256" key="12">
    <source>
        <dbReference type="ARBA" id="ARBA00022840"/>
    </source>
</evidence>
<keyword evidence="21" id="KW-0812">Transmembrane</keyword>
<sequence>MTLRFQYPRSFTSLLLVGFTLVALPLLGGVVNTGLLLDRMVREGRQAVEATVEVTRGTRRLAELALALERSAGQLYVLEDPALKEALAGVHGEFGAILSSLDGMSWEPPARVLLERIGTLERSLYDDLGAGPGEGGFARFEPAFDELHGAVTEMMAAGNAAIDGRVGALSARAADVQRVLLWQGATIAPLSLFLVGLFSWLINRPVRQLARAIRRLGEHDLEPGPVVNGPRDLAFLGEQVDWLRLRLVELEAQKQRFLRHVSHELKTPLAALREGVELLSDRVGGELSAQQEEIACIMRENAIVLQRRIEDLLRYNRAVQAGELRLPEWCPLPELVEAAVHKHDLALRARRIRIETDLGELRVRGDRGKLETVFENLIGNAVRFSPAGGIIGVQARTEGGEAVITLRDQGPGVAAADREHIFEPFHQGVIQPPGSVQGTGLGLAIVREYVEAHGGRVSLLEETTEGAGFQVILPLQSGRRDEV</sequence>
<dbReference type="PANTHER" id="PTHR44936">
    <property type="entry name" value="SENSOR PROTEIN CREC"/>
    <property type="match status" value="1"/>
</dbReference>
<feature type="domain" description="Histidine kinase" evidence="22">
    <location>
        <begin position="260"/>
        <end position="477"/>
    </location>
</feature>
<evidence type="ECO:0000256" key="13">
    <source>
        <dbReference type="ARBA" id="ARBA00022842"/>
    </source>
</evidence>
<proteinExistence type="predicted"/>
<comment type="caution">
    <text evidence="24">The sequence shown here is derived from an EMBL/GenBank/DDBJ whole genome shotgun (WGS) entry which is preliminary data.</text>
</comment>
<keyword evidence="15" id="KW-0902">Two-component regulatory system</keyword>
<evidence type="ECO:0000259" key="23">
    <source>
        <dbReference type="PROSITE" id="PS50885"/>
    </source>
</evidence>
<evidence type="ECO:0000256" key="4">
    <source>
        <dbReference type="ARBA" id="ARBA00004651"/>
    </source>
</evidence>
<name>A0A369C8Z9_9GAMM</name>
<dbReference type="SUPFAM" id="SSF55874">
    <property type="entry name" value="ATPase domain of HSP90 chaperone/DNA topoisomerase II/histidine kinase"/>
    <property type="match status" value="1"/>
</dbReference>
<dbReference type="GO" id="GO:0004721">
    <property type="term" value="F:phosphoprotein phosphatase activity"/>
    <property type="evidence" value="ECO:0007669"/>
    <property type="project" value="UniProtKB-KW"/>
</dbReference>
<dbReference type="SMART" id="SM00388">
    <property type="entry name" value="HisKA"/>
    <property type="match status" value="1"/>
</dbReference>
<keyword evidence="18" id="KW-0464">Manganese</keyword>
<dbReference type="PANTHER" id="PTHR44936:SF9">
    <property type="entry name" value="SENSOR PROTEIN CREC"/>
    <property type="match status" value="1"/>
</dbReference>
<dbReference type="OrthoDB" id="9804645at2"/>
<dbReference type="InterPro" id="IPR003660">
    <property type="entry name" value="HAMP_dom"/>
</dbReference>
<dbReference type="EC" id="2.7.13.3" evidence="5"/>
<evidence type="ECO:0000256" key="6">
    <source>
        <dbReference type="ARBA" id="ARBA00022475"/>
    </source>
</evidence>
<dbReference type="Proteomes" id="UP000252707">
    <property type="component" value="Unassembled WGS sequence"/>
</dbReference>
<dbReference type="SMART" id="SM00387">
    <property type="entry name" value="HATPase_c"/>
    <property type="match status" value="1"/>
</dbReference>
<evidence type="ECO:0000256" key="5">
    <source>
        <dbReference type="ARBA" id="ARBA00012438"/>
    </source>
</evidence>
<dbReference type="GO" id="GO:0005886">
    <property type="term" value="C:plasma membrane"/>
    <property type="evidence" value="ECO:0007669"/>
    <property type="project" value="UniProtKB-SubCell"/>
</dbReference>
<evidence type="ECO:0000256" key="3">
    <source>
        <dbReference type="ARBA" id="ARBA00001946"/>
    </source>
</evidence>
<dbReference type="Pfam" id="PF00512">
    <property type="entry name" value="HisKA"/>
    <property type="match status" value="1"/>
</dbReference>
<dbReference type="InterPro" id="IPR003661">
    <property type="entry name" value="HisK_dim/P_dom"/>
</dbReference>
<dbReference type="InterPro" id="IPR004358">
    <property type="entry name" value="Sig_transdc_His_kin-like_C"/>
</dbReference>
<keyword evidence="21" id="KW-0472">Membrane</keyword>
<evidence type="ECO:0000256" key="9">
    <source>
        <dbReference type="ARBA" id="ARBA00022741"/>
    </source>
</evidence>
<evidence type="ECO:0000256" key="21">
    <source>
        <dbReference type="SAM" id="Phobius"/>
    </source>
</evidence>
<keyword evidence="13" id="KW-0460">Magnesium</keyword>
<dbReference type="InterPro" id="IPR005467">
    <property type="entry name" value="His_kinase_dom"/>
</dbReference>
<keyword evidence="16" id="KW-0346">Stress response</keyword>
<evidence type="ECO:0000256" key="11">
    <source>
        <dbReference type="ARBA" id="ARBA00022801"/>
    </source>
</evidence>
<evidence type="ECO:0000256" key="7">
    <source>
        <dbReference type="ARBA" id="ARBA00022553"/>
    </source>
</evidence>
<keyword evidence="12" id="KW-0067">ATP-binding</keyword>
<evidence type="ECO:0000256" key="17">
    <source>
        <dbReference type="ARBA" id="ARBA00023026"/>
    </source>
</evidence>
<protein>
    <recommendedName>
        <fullName evidence="19">Signal transduction histidine-protein kinase/phosphatase MprB</fullName>
        <ecNumber evidence="5">2.7.13.3</ecNumber>
    </recommendedName>
    <alternativeName>
        <fullName evidence="20">Mycobacterial persistence regulator B</fullName>
    </alternativeName>
</protein>
<dbReference type="CDD" id="cd00075">
    <property type="entry name" value="HATPase"/>
    <property type="match status" value="1"/>
</dbReference>
<feature type="transmembrane region" description="Helical" evidence="21">
    <location>
        <begin position="12"/>
        <end position="37"/>
    </location>
</feature>
<evidence type="ECO:0000256" key="16">
    <source>
        <dbReference type="ARBA" id="ARBA00023016"/>
    </source>
</evidence>
<comment type="cofactor">
    <cofactor evidence="2">
        <name>Mn(2+)</name>
        <dbReference type="ChEBI" id="CHEBI:29035"/>
    </cofactor>
</comment>
<dbReference type="SUPFAM" id="SSF47384">
    <property type="entry name" value="Homodimeric domain of signal transducing histidine kinase"/>
    <property type="match status" value="1"/>
</dbReference>
<dbReference type="CDD" id="cd00082">
    <property type="entry name" value="HisKA"/>
    <property type="match status" value="1"/>
</dbReference>
<dbReference type="RefSeq" id="WP_114279964.1">
    <property type="nucleotide sequence ID" value="NZ_QPJY01000005.1"/>
</dbReference>
<dbReference type="InterPro" id="IPR036097">
    <property type="entry name" value="HisK_dim/P_sf"/>
</dbReference>
<feature type="domain" description="HAMP" evidence="23">
    <location>
        <begin position="200"/>
        <end position="252"/>
    </location>
</feature>
<evidence type="ECO:0000313" key="24">
    <source>
        <dbReference type="EMBL" id="RCX30369.1"/>
    </source>
</evidence>
<dbReference type="Gene3D" id="3.30.565.10">
    <property type="entry name" value="Histidine kinase-like ATPase, C-terminal domain"/>
    <property type="match status" value="1"/>
</dbReference>
<dbReference type="InterPro" id="IPR036890">
    <property type="entry name" value="HATPase_C_sf"/>
</dbReference>
<evidence type="ECO:0000256" key="14">
    <source>
        <dbReference type="ARBA" id="ARBA00022912"/>
    </source>
</evidence>
<keyword evidence="21" id="KW-1133">Transmembrane helix</keyword>
<keyword evidence="8" id="KW-0808">Transferase</keyword>
<comment type="cofactor">
    <cofactor evidence="3">
        <name>Mg(2+)</name>
        <dbReference type="ChEBI" id="CHEBI:18420"/>
    </cofactor>
</comment>
<evidence type="ECO:0000259" key="22">
    <source>
        <dbReference type="PROSITE" id="PS50109"/>
    </source>
</evidence>
<evidence type="ECO:0000256" key="1">
    <source>
        <dbReference type="ARBA" id="ARBA00000085"/>
    </source>
</evidence>
<evidence type="ECO:0000256" key="15">
    <source>
        <dbReference type="ARBA" id="ARBA00023012"/>
    </source>
</evidence>
<comment type="catalytic activity">
    <reaction evidence="1">
        <text>ATP + protein L-histidine = ADP + protein N-phospho-L-histidine.</text>
        <dbReference type="EC" id="2.7.13.3"/>
    </reaction>
</comment>
<keyword evidence="17" id="KW-0843">Virulence</keyword>
<evidence type="ECO:0000256" key="10">
    <source>
        <dbReference type="ARBA" id="ARBA00022777"/>
    </source>
</evidence>
<evidence type="ECO:0000256" key="8">
    <source>
        <dbReference type="ARBA" id="ARBA00022679"/>
    </source>
</evidence>
<evidence type="ECO:0000256" key="20">
    <source>
        <dbReference type="ARBA" id="ARBA00041776"/>
    </source>
</evidence>
<dbReference type="Gene3D" id="1.10.287.130">
    <property type="match status" value="1"/>
</dbReference>
<keyword evidence="9" id="KW-0547">Nucleotide-binding</keyword>
<keyword evidence="25" id="KW-1185">Reference proteome</keyword>